<dbReference type="GO" id="GO:0045947">
    <property type="term" value="P:negative regulation of translational initiation"/>
    <property type="evidence" value="ECO:0007669"/>
    <property type="project" value="UniProtKB-UniRule"/>
</dbReference>
<evidence type="ECO:0000256" key="1">
    <source>
        <dbReference type="ARBA" id="ARBA00022490"/>
    </source>
</evidence>
<dbReference type="GO" id="GO:0006402">
    <property type="term" value="P:mRNA catabolic process"/>
    <property type="evidence" value="ECO:0007669"/>
    <property type="project" value="InterPro"/>
</dbReference>
<organism evidence="5 6">
    <name type="scientific">Kolteria novifilia</name>
    <dbReference type="NCBI Taxonomy" id="2527975"/>
    <lineage>
        <taxon>Bacteria</taxon>
        <taxon>Pseudomonadati</taxon>
        <taxon>Planctomycetota</taxon>
        <taxon>Planctomycetia</taxon>
        <taxon>Kolteriales</taxon>
        <taxon>Kolteriaceae</taxon>
        <taxon>Kolteria</taxon>
    </lineage>
</organism>
<keyword evidence="4" id="KW-0678">Repressor</keyword>
<dbReference type="GO" id="GO:0048027">
    <property type="term" value="F:mRNA 5'-UTR binding"/>
    <property type="evidence" value="ECO:0007669"/>
    <property type="project" value="UniProtKB-UniRule"/>
</dbReference>
<sequence length="63" mass="7245">MLVLTRKEGERILIGKNISVQVVRLETGGVRIGIEAPREVEILREEIANRYRWSPSRMEPSVN</sequence>
<evidence type="ECO:0000313" key="5">
    <source>
        <dbReference type="EMBL" id="QDU61559.1"/>
    </source>
</evidence>
<dbReference type="InterPro" id="IPR003751">
    <property type="entry name" value="CsrA"/>
</dbReference>
<comment type="similarity">
    <text evidence="4">Belongs to the CsrA/RsmA family.</text>
</comment>
<accession>A0A518B3I5</accession>
<dbReference type="Proteomes" id="UP000317093">
    <property type="component" value="Chromosome"/>
</dbReference>
<dbReference type="SUPFAM" id="SSF117130">
    <property type="entry name" value="CsrA-like"/>
    <property type="match status" value="1"/>
</dbReference>
<dbReference type="HAMAP" id="MF_00167">
    <property type="entry name" value="CsrA"/>
    <property type="match status" value="1"/>
</dbReference>
<dbReference type="GO" id="GO:0044781">
    <property type="term" value="P:bacterial-type flagellum organization"/>
    <property type="evidence" value="ECO:0007669"/>
    <property type="project" value="UniProtKB-KW"/>
</dbReference>
<keyword evidence="6" id="KW-1185">Reference proteome</keyword>
<dbReference type="RefSeq" id="WP_145258136.1">
    <property type="nucleotide sequence ID" value="NZ_CP036279.1"/>
</dbReference>
<name>A0A518B3I5_9BACT</name>
<keyword evidence="1 4" id="KW-0963">Cytoplasm</keyword>
<proteinExistence type="inferred from homology"/>
<evidence type="ECO:0000256" key="3">
    <source>
        <dbReference type="ARBA" id="ARBA00022884"/>
    </source>
</evidence>
<dbReference type="GO" id="GO:0006109">
    <property type="term" value="P:regulation of carbohydrate metabolic process"/>
    <property type="evidence" value="ECO:0007669"/>
    <property type="project" value="InterPro"/>
</dbReference>
<dbReference type="AlphaFoldDB" id="A0A518B3I5"/>
<keyword evidence="4" id="KW-1005">Bacterial flagellum biogenesis</keyword>
<dbReference type="OrthoDB" id="289081at2"/>
<dbReference type="PANTHER" id="PTHR34984:SF1">
    <property type="entry name" value="CARBON STORAGE REGULATOR"/>
    <property type="match status" value="1"/>
</dbReference>
<gene>
    <name evidence="5" type="primary">csrA_4</name>
    <name evidence="4" type="synonym">csrA</name>
    <name evidence="5" type="ORF">Pan216_24200</name>
</gene>
<protein>
    <recommendedName>
        <fullName evidence="4">Translational regulator CsrA</fullName>
    </recommendedName>
</protein>
<comment type="subcellular location">
    <subcellularLocation>
        <location evidence="4">Cytoplasm</location>
    </subcellularLocation>
</comment>
<dbReference type="PANTHER" id="PTHR34984">
    <property type="entry name" value="CARBON STORAGE REGULATOR"/>
    <property type="match status" value="1"/>
</dbReference>
<dbReference type="EMBL" id="CP036279">
    <property type="protein sequence ID" value="QDU61559.1"/>
    <property type="molecule type" value="Genomic_DNA"/>
</dbReference>
<dbReference type="GO" id="GO:0005829">
    <property type="term" value="C:cytosol"/>
    <property type="evidence" value="ECO:0007669"/>
    <property type="project" value="TreeGrafter"/>
</dbReference>
<evidence type="ECO:0000256" key="2">
    <source>
        <dbReference type="ARBA" id="ARBA00022845"/>
    </source>
</evidence>
<keyword evidence="3 4" id="KW-0694">RNA-binding</keyword>
<evidence type="ECO:0000256" key="4">
    <source>
        <dbReference type="HAMAP-Rule" id="MF_00167"/>
    </source>
</evidence>
<dbReference type="InterPro" id="IPR036107">
    <property type="entry name" value="CsrA_sf"/>
</dbReference>
<dbReference type="KEGG" id="knv:Pan216_24200"/>
<dbReference type="GO" id="GO:1902208">
    <property type="term" value="P:regulation of bacterial-type flagellum assembly"/>
    <property type="evidence" value="ECO:0007669"/>
    <property type="project" value="UniProtKB-UniRule"/>
</dbReference>
<dbReference type="Pfam" id="PF02599">
    <property type="entry name" value="CsrA"/>
    <property type="match status" value="1"/>
</dbReference>
<comment type="function">
    <text evidence="4">A translational regulator that binds mRNA to regulate translation initiation and/or mRNA stability. Usually binds in the 5'-UTR at or near the Shine-Dalgarno sequence preventing ribosome-binding, thus repressing translation. Its main target seems to be the major flagellin gene, while its function is anatagonized by FliW.</text>
</comment>
<keyword evidence="2 4" id="KW-0810">Translation regulation</keyword>
<evidence type="ECO:0000313" key="6">
    <source>
        <dbReference type="Proteomes" id="UP000317093"/>
    </source>
</evidence>
<comment type="subunit">
    <text evidence="4">Homodimer; the beta-strands of each monomer intercalate to form a hydrophobic core, while the alpha-helices form wings that extend away from the core.</text>
</comment>
<reference evidence="5 6" key="1">
    <citation type="submission" date="2019-02" db="EMBL/GenBank/DDBJ databases">
        <title>Deep-cultivation of Planctomycetes and their phenomic and genomic characterization uncovers novel biology.</title>
        <authorList>
            <person name="Wiegand S."/>
            <person name="Jogler M."/>
            <person name="Boedeker C."/>
            <person name="Pinto D."/>
            <person name="Vollmers J."/>
            <person name="Rivas-Marin E."/>
            <person name="Kohn T."/>
            <person name="Peeters S.H."/>
            <person name="Heuer A."/>
            <person name="Rast P."/>
            <person name="Oberbeckmann S."/>
            <person name="Bunk B."/>
            <person name="Jeske O."/>
            <person name="Meyerdierks A."/>
            <person name="Storesund J.E."/>
            <person name="Kallscheuer N."/>
            <person name="Luecker S."/>
            <person name="Lage O.M."/>
            <person name="Pohl T."/>
            <person name="Merkel B.J."/>
            <person name="Hornburger P."/>
            <person name="Mueller R.-W."/>
            <person name="Bruemmer F."/>
            <person name="Labrenz M."/>
            <person name="Spormann A.M."/>
            <person name="Op den Camp H."/>
            <person name="Overmann J."/>
            <person name="Amann R."/>
            <person name="Jetten M.S.M."/>
            <person name="Mascher T."/>
            <person name="Medema M.H."/>
            <person name="Devos D.P."/>
            <person name="Kaster A.-K."/>
            <person name="Ovreas L."/>
            <person name="Rohde M."/>
            <person name="Galperin M.Y."/>
            <person name="Jogler C."/>
        </authorList>
    </citation>
    <scope>NUCLEOTIDE SEQUENCE [LARGE SCALE GENOMIC DNA]</scope>
    <source>
        <strain evidence="5 6">Pan216</strain>
    </source>
</reference>
<dbReference type="Gene3D" id="2.60.40.4380">
    <property type="entry name" value="Translational regulator CsrA"/>
    <property type="match status" value="1"/>
</dbReference>